<keyword evidence="1" id="KW-1133">Transmembrane helix</keyword>
<sequence length="66" mass="7844">IFNALFAFLFIYNHALFERTQVKFKLVFLICLINNTCYCFLICTSYRVFGRKQTHTEHARGYTALL</sequence>
<evidence type="ECO:0000256" key="1">
    <source>
        <dbReference type="SAM" id="Phobius"/>
    </source>
</evidence>
<name>A0A0V0GTX7_SOLCH</name>
<feature type="transmembrane region" description="Helical" evidence="1">
    <location>
        <begin position="27"/>
        <end position="49"/>
    </location>
</feature>
<dbReference type="EMBL" id="GEDG01031429">
    <property type="protein sequence ID" value="JAP11379.1"/>
    <property type="molecule type" value="Transcribed_RNA"/>
</dbReference>
<reference evidence="2" key="1">
    <citation type="submission" date="2015-12" db="EMBL/GenBank/DDBJ databases">
        <title>Gene expression during late stages of embryo sac development: a critical building block for successful pollen-pistil interactions.</title>
        <authorList>
            <person name="Liu Y."/>
            <person name="Joly V."/>
            <person name="Sabar M."/>
            <person name="Matton D.P."/>
        </authorList>
    </citation>
    <scope>NUCLEOTIDE SEQUENCE</scope>
</reference>
<feature type="non-terminal residue" evidence="2">
    <location>
        <position position="1"/>
    </location>
</feature>
<accession>A0A0V0GTX7</accession>
<organism evidence="2">
    <name type="scientific">Solanum chacoense</name>
    <name type="common">Chaco potato</name>
    <dbReference type="NCBI Taxonomy" id="4108"/>
    <lineage>
        <taxon>Eukaryota</taxon>
        <taxon>Viridiplantae</taxon>
        <taxon>Streptophyta</taxon>
        <taxon>Embryophyta</taxon>
        <taxon>Tracheophyta</taxon>
        <taxon>Spermatophyta</taxon>
        <taxon>Magnoliopsida</taxon>
        <taxon>eudicotyledons</taxon>
        <taxon>Gunneridae</taxon>
        <taxon>Pentapetalae</taxon>
        <taxon>asterids</taxon>
        <taxon>lamiids</taxon>
        <taxon>Solanales</taxon>
        <taxon>Solanaceae</taxon>
        <taxon>Solanoideae</taxon>
        <taxon>Solaneae</taxon>
        <taxon>Solanum</taxon>
    </lineage>
</organism>
<protein>
    <submittedName>
        <fullName evidence="2">Putative ovule protein</fullName>
    </submittedName>
</protein>
<proteinExistence type="predicted"/>
<dbReference type="AlphaFoldDB" id="A0A0V0GTX7"/>
<evidence type="ECO:0000313" key="2">
    <source>
        <dbReference type="EMBL" id="JAP11379.1"/>
    </source>
</evidence>
<keyword evidence="1" id="KW-0472">Membrane</keyword>
<keyword evidence="1" id="KW-0812">Transmembrane</keyword>